<dbReference type="EMBL" id="GDJX01026092">
    <property type="protein sequence ID" value="JAT41844.1"/>
    <property type="molecule type" value="Transcribed_RNA"/>
</dbReference>
<accession>A0A1D1XHH2</accession>
<name>A0A1D1XHH2_9ARAE</name>
<keyword evidence="3" id="KW-0430">Lectin</keyword>
<dbReference type="FunFam" id="2.90.10.30:FF:000003">
    <property type="entry name" value="Os04g0303100 protein"/>
    <property type="match status" value="1"/>
</dbReference>
<dbReference type="InterPro" id="IPR036426">
    <property type="entry name" value="Bulb-type_lectin_dom_sf"/>
</dbReference>
<feature type="signal peptide" evidence="4">
    <location>
        <begin position="1"/>
        <end position="38"/>
    </location>
</feature>
<dbReference type="PANTHER" id="PTHR32444">
    <property type="entry name" value="BULB-TYPE LECTIN DOMAIN-CONTAINING PROTEIN"/>
    <property type="match status" value="1"/>
</dbReference>
<proteinExistence type="predicted"/>
<dbReference type="AlphaFoldDB" id="A0A1D1XHH2"/>
<evidence type="ECO:0000259" key="5">
    <source>
        <dbReference type="PROSITE" id="PS50927"/>
    </source>
</evidence>
<dbReference type="Pfam" id="PF01453">
    <property type="entry name" value="B_lectin"/>
    <property type="match status" value="1"/>
</dbReference>
<keyword evidence="3" id="KW-0465">Mannose-binding</keyword>
<gene>
    <name evidence="6" type="primary">EP1_8</name>
    <name evidence="6" type="ORF">g.100800</name>
</gene>
<dbReference type="InterPro" id="IPR001480">
    <property type="entry name" value="Bulb-type_lectin_dom"/>
</dbReference>
<evidence type="ECO:0000256" key="1">
    <source>
        <dbReference type="ARBA" id="ARBA00022546"/>
    </source>
</evidence>
<dbReference type="PIRSF" id="PIRSF002686">
    <property type="entry name" value="SLG"/>
    <property type="match status" value="1"/>
</dbReference>
<evidence type="ECO:0000256" key="4">
    <source>
        <dbReference type="SAM" id="SignalP"/>
    </source>
</evidence>
<evidence type="ECO:0000256" key="2">
    <source>
        <dbReference type="ARBA" id="ARBA00022737"/>
    </source>
</evidence>
<feature type="chain" id="PRO_5008899475" evidence="4">
    <location>
        <begin position="39"/>
        <end position="469"/>
    </location>
</feature>
<protein>
    <submittedName>
        <fullName evidence="6">Epidermis-specific secreted glycoprotein EP1</fullName>
    </submittedName>
</protein>
<feature type="domain" description="Bulb-type lectin" evidence="5">
    <location>
        <begin position="60"/>
        <end position="179"/>
    </location>
</feature>
<dbReference type="CDD" id="cd00028">
    <property type="entry name" value="B_lectin"/>
    <property type="match status" value="1"/>
</dbReference>
<keyword evidence="2" id="KW-0677">Repeat</keyword>
<keyword evidence="1" id="KW-0348">Hemagglutinin</keyword>
<dbReference type="PROSITE" id="PS50927">
    <property type="entry name" value="BULB_LECTIN"/>
    <property type="match status" value="1"/>
</dbReference>
<dbReference type="Gene3D" id="2.90.10.10">
    <property type="entry name" value="Bulb-type lectin domain"/>
    <property type="match status" value="1"/>
</dbReference>
<evidence type="ECO:0000313" key="6">
    <source>
        <dbReference type="EMBL" id="JAT41844.1"/>
    </source>
</evidence>
<keyword evidence="4" id="KW-0732">Signal</keyword>
<dbReference type="SMART" id="SM00108">
    <property type="entry name" value="B_lectin"/>
    <property type="match status" value="1"/>
</dbReference>
<dbReference type="InterPro" id="IPR035446">
    <property type="entry name" value="SLSG/EP1"/>
</dbReference>
<feature type="non-terminal residue" evidence="6">
    <location>
        <position position="1"/>
    </location>
</feature>
<dbReference type="SUPFAM" id="SSF51110">
    <property type="entry name" value="alpha-D-mannose-specific plant lectins"/>
    <property type="match status" value="1"/>
</dbReference>
<dbReference type="PANTHER" id="PTHR32444:SF10">
    <property type="entry name" value="CURCULIN-LIKE (MANNOSE-BINDING) LECTIN FAMILY PROTEIN-RELATED"/>
    <property type="match status" value="1"/>
</dbReference>
<organism evidence="6">
    <name type="scientific">Anthurium amnicola</name>
    <dbReference type="NCBI Taxonomy" id="1678845"/>
    <lineage>
        <taxon>Eukaryota</taxon>
        <taxon>Viridiplantae</taxon>
        <taxon>Streptophyta</taxon>
        <taxon>Embryophyta</taxon>
        <taxon>Tracheophyta</taxon>
        <taxon>Spermatophyta</taxon>
        <taxon>Magnoliopsida</taxon>
        <taxon>Liliopsida</taxon>
        <taxon>Araceae</taxon>
        <taxon>Pothoideae</taxon>
        <taxon>Potheae</taxon>
        <taxon>Anthurium</taxon>
    </lineage>
</organism>
<sequence>SSSSSSKQLSKAMAPGCYSLSSSPVFFLVVLLLVGVAAQVPPSKTFTVVNQGEFGRYIVEYDASYRVIDTPGDVLFNFPFQMCFYNTTPGAFVLALRMGSHRTESLMRWVWEANRGHPVGENATLSFGRDGNLALKEADGRLVWHTNTANKGVTGLSLLPTGNLVLHDNKGNSVWQSFDHPTDTLLVGQSLRTKLVSRASPSHGSDGPYSLVLEPAGGLNMYIKNAGGSLLKYGGWGGLGPANSVTFDSSPETDEAKAYDLLLVYRPINTTSAGTTTPSPAGRRLLQVRAVGGVYANGSQFVNLARPKYNSTYSFLRLDVDGNLLTFTYNTEVTYDAWEQTFAFFGDLVRECGLPSKCGAFGVCRSGMCVGCPSPRGLLGWSESCAPPKLAPCKKSVNYYKVDRVEHFNSPYDKGEGPMEVEACRSKCTADCNCAGFFYRHESSKCLRVPTLRTLIQVDNTSHYAFIKF</sequence>
<evidence type="ECO:0000256" key="3">
    <source>
        <dbReference type="ARBA" id="ARBA00023035"/>
    </source>
</evidence>
<dbReference type="GO" id="GO:0051707">
    <property type="term" value="P:response to other organism"/>
    <property type="evidence" value="ECO:0007669"/>
    <property type="project" value="UniProtKB-ARBA"/>
</dbReference>
<dbReference type="GO" id="GO:0005537">
    <property type="term" value="F:D-mannose binding"/>
    <property type="evidence" value="ECO:0007669"/>
    <property type="project" value="UniProtKB-KW"/>
</dbReference>
<reference evidence="6" key="1">
    <citation type="submission" date="2015-07" db="EMBL/GenBank/DDBJ databases">
        <title>Transcriptome Assembly of Anthurium amnicola.</title>
        <authorList>
            <person name="Suzuki J."/>
        </authorList>
    </citation>
    <scope>NUCLEOTIDE SEQUENCE</scope>
</reference>